<keyword evidence="2 4" id="KW-0456">Lyase</keyword>
<protein>
    <submittedName>
        <fullName evidence="4">Phycocyanobilin lyase CpcT</fullName>
    </submittedName>
</protein>
<feature type="region of interest" description="Disordered" evidence="3">
    <location>
        <begin position="1"/>
        <end position="38"/>
    </location>
</feature>
<evidence type="ECO:0000256" key="1">
    <source>
        <dbReference type="ARBA" id="ARBA00008206"/>
    </source>
</evidence>
<dbReference type="EMBL" id="NBIV01000250">
    <property type="protein sequence ID" value="PXF40954.1"/>
    <property type="molecule type" value="Genomic_DNA"/>
</dbReference>
<evidence type="ECO:0000313" key="4">
    <source>
        <dbReference type="EMBL" id="PXF40954.1"/>
    </source>
</evidence>
<dbReference type="GO" id="GO:0016829">
    <property type="term" value="F:lyase activity"/>
    <property type="evidence" value="ECO:0007669"/>
    <property type="project" value="UniProtKB-KW"/>
</dbReference>
<dbReference type="Pfam" id="PF06206">
    <property type="entry name" value="CpeT"/>
    <property type="match status" value="1"/>
</dbReference>
<dbReference type="OrthoDB" id="4755at2759"/>
<dbReference type="STRING" id="448386.A0A2V3IFU7"/>
<gene>
    <name evidence="4" type="ORF">BWQ96_09349</name>
</gene>
<dbReference type="AlphaFoldDB" id="A0A2V3IFU7"/>
<dbReference type="PANTHER" id="PTHR35137">
    <property type="entry name" value="CHROMOPHORE LYASE CRL, CHLOROPLASTIC"/>
    <property type="match status" value="1"/>
</dbReference>
<accession>A0A2V3IFU7</accession>
<dbReference type="Gene3D" id="2.40.128.590">
    <property type="entry name" value="CpcT/CpeT domain"/>
    <property type="match status" value="1"/>
</dbReference>
<reference evidence="4 5" key="1">
    <citation type="journal article" date="2018" name="Mol. Biol. Evol.">
        <title>Analysis of the draft genome of the red seaweed Gracilariopsis chorda provides insights into genome size evolution in Rhodophyta.</title>
        <authorList>
            <person name="Lee J."/>
            <person name="Yang E.C."/>
            <person name="Graf L."/>
            <person name="Yang J.H."/>
            <person name="Qiu H."/>
            <person name="Zel Zion U."/>
            <person name="Chan C.X."/>
            <person name="Stephens T.G."/>
            <person name="Weber A.P.M."/>
            <person name="Boo G.H."/>
            <person name="Boo S.M."/>
            <person name="Kim K.M."/>
            <person name="Shin Y."/>
            <person name="Jung M."/>
            <person name="Lee S.J."/>
            <person name="Yim H.S."/>
            <person name="Lee J.H."/>
            <person name="Bhattacharya D."/>
            <person name="Yoon H.S."/>
        </authorList>
    </citation>
    <scope>NUCLEOTIDE SEQUENCE [LARGE SCALE GENOMIC DNA]</scope>
    <source>
        <strain evidence="4 5">SKKU-2015</strain>
        <tissue evidence="4">Whole body</tissue>
    </source>
</reference>
<dbReference type="InterPro" id="IPR010404">
    <property type="entry name" value="CpcT/CpeT"/>
</dbReference>
<name>A0A2V3IFU7_9FLOR</name>
<comment type="similarity">
    <text evidence="1">Belongs to the CpcT/CpeT biliprotein lyase family.</text>
</comment>
<dbReference type="InterPro" id="IPR038672">
    <property type="entry name" value="CpcT/CpeT_sf"/>
</dbReference>
<evidence type="ECO:0000256" key="2">
    <source>
        <dbReference type="ARBA" id="ARBA00023239"/>
    </source>
</evidence>
<dbReference type="Proteomes" id="UP000247409">
    <property type="component" value="Unassembled WGS sequence"/>
</dbReference>
<dbReference type="HAMAP" id="MF_01460">
    <property type="entry name" value="Chrphore_lyase_CpxT"/>
    <property type="match status" value="1"/>
</dbReference>
<evidence type="ECO:0000256" key="3">
    <source>
        <dbReference type="SAM" id="MobiDB-lite"/>
    </source>
</evidence>
<comment type="caution">
    <text evidence="4">The sequence shown here is derived from an EMBL/GenBank/DDBJ whole genome shotgun (WGS) entry which is preliminary data.</text>
</comment>
<organism evidence="4 5">
    <name type="scientific">Gracilariopsis chorda</name>
    <dbReference type="NCBI Taxonomy" id="448386"/>
    <lineage>
        <taxon>Eukaryota</taxon>
        <taxon>Rhodophyta</taxon>
        <taxon>Florideophyceae</taxon>
        <taxon>Rhodymeniophycidae</taxon>
        <taxon>Gracilariales</taxon>
        <taxon>Gracilariaceae</taxon>
        <taxon>Gracilariopsis</taxon>
    </lineage>
</organism>
<dbReference type="PANTHER" id="PTHR35137:SF1">
    <property type="entry name" value="CHROMOPHORE LYASE CRL, CHLOROPLASTIC"/>
    <property type="match status" value="1"/>
</dbReference>
<evidence type="ECO:0000313" key="5">
    <source>
        <dbReference type="Proteomes" id="UP000247409"/>
    </source>
</evidence>
<sequence length="246" mass="27828">MPRPAFITAPVRRPPPPTARRTPTCAAQPPPPATPATGTNARRLAKWLAADWANQPQAMEDPQFWAHVHVCFRPLRWHFLGGYSFYCESAYDYNLGAPYKTSVVRIENDGHGHLELASYKIKQPDEYWMGAYEPQLLEQLTTDQLLRLPEACNTAFVWDESKRMYTASSRPGKGCRIQRRAKEKETYLDSKITLTDHSYSAWDVGRDPETDELVWGAAAGPFDFQVVSRLDHLVPDEQSLAISAPP</sequence>
<dbReference type="CDD" id="cd16338">
    <property type="entry name" value="CpcT"/>
    <property type="match status" value="1"/>
</dbReference>
<keyword evidence="5" id="KW-1185">Reference proteome</keyword>
<proteinExistence type="inferred from homology"/>